<dbReference type="Proteomes" id="UP000501090">
    <property type="component" value="Chromosome"/>
</dbReference>
<proteinExistence type="predicted"/>
<dbReference type="InterPro" id="IPR036895">
    <property type="entry name" value="Uracil-DNA_glycosylase-like_sf"/>
</dbReference>
<sequence>MNMPANSTFLKEMGITEWTLRDASPNTSQAIVAAEESGSQALNAVNETMVANETTSTTEAKVRVSYGIWWFFGSKPQGEAEVLFQNTIRVLGLTPQEWTWKSPLETFNPELLPQDGTPIVALAFGGPAAQKLSGERDGLAELRETVLAMSADGAEDLPLIATFEFNQLLASPKNKALFWQDLLLAKSVLQNT</sequence>
<organism evidence="1 2">
    <name type="scientific">Polynucleobacter arcticus</name>
    <dbReference type="NCBI Taxonomy" id="1743165"/>
    <lineage>
        <taxon>Bacteria</taxon>
        <taxon>Pseudomonadati</taxon>
        <taxon>Pseudomonadota</taxon>
        <taxon>Betaproteobacteria</taxon>
        <taxon>Burkholderiales</taxon>
        <taxon>Burkholderiaceae</taxon>
        <taxon>Polynucleobacter</taxon>
    </lineage>
</organism>
<protein>
    <submittedName>
        <fullName evidence="1">Uncharacterized protein</fullName>
    </submittedName>
</protein>
<dbReference type="AlphaFoldDB" id="A0A6M9PNW0"/>
<keyword evidence="2" id="KW-1185">Reference proteome</keyword>
<accession>A0A6M9PNW0</accession>
<reference evidence="1 2" key="1">
    <citation type="submission" date="2018-04" db="EMBL/GenBank/DDBJ databases">
        <title>Polynucleobacter sp. UK-Long2-W17 genome.</title>
        <authorList>
            <person name="Hahn M.W."/>
        </authorList>
    </citation>
    <scope>NUCLEOTIDE SEQUENCE [LARGE SCALE GENOMIC DNA]</scope>
    <source>
        <strain evidence="1 2">UK-Long2-W17</strain>
    </source>
</reference>
<gene>
    <name evidence="1" type="ORF">DN92_05715</name>
</gene>
<evidence type="ECO:0000313" key="1">
    <source>
        <dbReference type="EMBL" id="QKM60575.1"/>
    </source>
</evidence>
<dbReference type="KEGG" id="pard:DN92_05715"/>
<dbReference type="EMBL" id="CP028940">
    <property type="protein sequence ID" value="QKM60575.1"/>
    <property type="molecule type" value="Genomic_DNA"/>
</dbReference>
<dbReference type="Gene3D" id="3.40.470.10">
    <property type="entry name" value="Uracil-DNA glycosylase-like domain"/>
    <property type="match status" value="1"/>
</dbReference>
<evidence type="ECO:0000313" key="2">
    <source>
        <dbReference type="Proteomes" id="UP000501090"/>
    </source>
</evidence>
<name>A0A6M9PNW0_9BURK</name>